<gene>
    <name evidence="9" type="ORF">AA0113_g10368</name>
</gene>
<evidence type="ECO:0000313" key="9">
    <source>
        <dbReference type="EMBL" id="RYO45666.1"/>
    </source>
</evidence>
<dbReference type="Proteomes" id="UP000293823">
    <property type="component" value="Unassembled WGS sequence"/>
</dbReference>
<keyword evidence="10" id="KW-1185">Reference proteome</keyword>
<evidence type="ECO:0000313" key="10">
    <source>
        <dbReference type="Proteomes" id="UP000293823"/>
    </source>
</evidence>
<comment type="similarity">
    <text evidence="3">Belongs to the AB hydrolase superfamily. AKT2 hydrolase family.</text>
</comment>
<keyword evidence="5" id="KW-0843">Virulence</keyword>
<comment type="caution">
    <text evidence="9">The sequence shown here is derived from an EMBL/GenBank/DDBJ whole genome shotgun (WGS) entry which is preliminary data.</text>
</comment>
<dbReference type="PANTHER" id="PTHR22946:SF13">
    <property type="entry name" value="ALPHA_BETA HYDROLASE PSOB"/>
    <property type="match status" value="1"/>
</dbReference>
<dbReference type="Gene3D" id="3.40.50.1820">
    <property type="entry name" value="alpha/beta hydrolase"/>
    <property type="match status" value="1"/>
</dbReference>
<evidence type="ECO:0000256" key="1">
    <source>
        <dbReference type="ARBA" id="ARBA00004275"/>
    </source>
</evidence>
<evidence type="ECO:0000256" key="3">
    <source>
        <dbReference type="ARBA" id="ARBA00005668"/>
    </source>
</evidence>
<dbReference type="PANTHER" id="PTHR22946">
    <property type="entry name" value="DIENELACTONE HYDROLASE DOMAIN-CONTAINING PROTEIN-RELATED"/>
    <property type="match status" value="1"/>
</dbReference>
<dbReference type="Gene3D" id="1.20.1440.110">
    <property type="entry name" value="acylaminoacyl peptidase"/>
    <property type="match status" value="1"/>
</dbReference>
<feature type="domain" description="AB hydrolase-1" evidence="8">
    <location>
        <begin position="181"/>
        <end position="320"/>
    </location>
</feature>
<evidence type="ECO:0000256" key="7">
    <source>
        <dbReference type="ARBA" id="ARBA00038115"/>
    </source>
</evidence>
<sequence length="421" mass="46943">MHRFFKSEFFNFEFLRILSTTRYGGCEIGEALEAAAQIKDGDPHSWSTQWSVLSTKAEELSKEAQKAGDTITAHNALLRASNYRRASQYMLNAPDPTEAALAVTRLEKSEALFKQALLLQEGVMVHELAIPYGKGIHLPAYLYVPTQFEKSNGIPLVINLSGGDSTQEEMFVVSACAGPPRGYAVLTFEGPGQGILLKRERLPMEPAYEKVTSTVLDFLEHNNSSGQANYGLDLNRIAVVGQSMGGYFALRAAADQRVKACIAVDPPYDMWDLALSRMPGWFMGGWVRGIITDSVFKWTVGLLSNLNYQLKWEVAHLQAMSGTDNAADAFRFLKQLTLKNADGSEYLRNVKCPVLVTAPTNAMYFDLEVNSKKIFATLDHMEDGKREYWVPDTLYEGGLQAKVCAFELANYRIFGWCDKHL</sequence>
<evidence type="ECO:0000259" key="8">
    <source>
        <dbReference type="Pfam" id="PF12697"/>
    </source>
</evidence>
<proteinExistence type="inferred from homology"/>
<dbReference type="EMBL" id="PEJP01000052">
    <property type="protein sequence ID" value="RYO45666.1"/>
    <property type="molecule type" value="Genomic_DNA"/>
</dbReference>
<dbReference type="GO" id="GO:0016787">
    <property type="term" value="F:hydrolase activity"/>
    <property type="evidence" value="ECO:0007669"/>
    <property type="project" value="UniProtKB-KW"/>
</dbReference>
<name>A0A4Q4QRN3_9PLEO</name>
<reference evidence="10" key="1">
    <citation type="journal article" date="2019" name="bioRxiv">
        <title>Genomics, evolutionary history and diagnostics of the Alternaria alternata species group including apple and Asian pear pathotypes.</title>
        <authorList>
            <person name="Armitage A.D."/>
            <person name="Cockerton H.M."/>
            <person name="Sreenivasaprasad S."/>
            <person name="Woodhall J.W."/>
            <person name="Lane C.R."/>
            <person name="Harrison R.J."/>
            <person name="Clarkson J.P."/>
        </authorList>
    </citation>
    <scope>NUCLEOTIDE SEQUENCE [LARGE SCALE GENOMIC DNA]</scope>
    <source>
        <strain evidence="10">RGR 97.0016</strain>
    </source>
</reference>
<protein>
    <recommendedName>
        <fullName evidence="8">AB hydrolase-1 domain-containing protein</fullName>
    </recommendedName>
</protein>
<organism evidence="9 10">
    <name type="scientific">Alternaria arborescens</name>
    <dbReference type="NCBI Taxonomy" id="156630"/>
    <lineage>
        <taxon>Eukaryota</taxon>
        <taxon>Fungi</taxon>
        <taxon>Dikarya</taxon>
        <taxon>Ascomycota</taxon>
        <taxon>Pezizomycotina</taxon>
        <taxon>Dothideomycetes</taxon>
        <taxon>Pleosporomycetidae</taxon>
        <taxon>Pleosporales</taxon>
        <taxon>Pleosporineae</taxon>
        <taxon>Pleosporaceae</taxon>
        <taxon>Alternaria</taxon>
        <taxon>Alternaria sect. Alternaria</taxon>
    </lineage>
</organism>
<keyword evidence="6" id="KW-0576">Peroxisome</keyword>
<comment type="subcellular location">
    <subcellularLocation>
        <location evidence="1">Peroxisome</location>
    </subcellularLocation>
</comment>
<dbReference type="GO" id="GO:0005777">
    <property type="term" value="C:peroxisome"/>
    <property type="evidence" value="ECO:0007669"/>
    <property type="project" value="UniProtKB-SubCell"/>
</dbReference>
<keyword evidence="4" id="KW-0378">Hydrolase</keyword>
<dbReference type="OrthoDB" id="249703at2759"/>
<comment type="pathway">
    <text evidence="2">Mycotoxin biosynthesis.</text>
</comment>
<dbReference type="Pfam" id="PF12697">
    <property type="entry name" value="Abhydrolase_6"/>
    <property type="match status" value="1"/>
</dbReference>
<dbReference type="AlphaFoldDB" id="A0A4Q4QRN3"/>
<evidence type="ECO:0000256" key="5">
    <source>
        <dbReference type="ARBA" id="ARBA00023026"/>
    </source>
</evidence>
<dbReference type="SUPFAM" id="SSF53474">
    <property type="entry name" value="alpha/beta-Hydrolases"/>
    <property type="match status" value="1"/>
</dbReference>
<comment type="similarity">
    <text evidence="7">Belongs to the AB hydrolase superfamily. FUS2 hydrolase family.</text>
</comment>
<dbReference type="InterPro" id="IPR050261">
    <property type="entry name" value="FrsA_esterase"/>
</dbReference>
<evidence type="ECO:0000256" key="4">
    <source>
        <dbReference type="ARBA" id="ARBA00022801"/>
    </source>
</evidence>
<accession>A0A4Q4QRN3</accession>
<dbReference type="InterPro" id="IPR029058">
    <property type="entry name" value="AB_hydrolase_fold"/>
</dbReference>
<dbReference type="InterPro" id="IPR000073">
    <property type="entry name" value="AB_hydrolase_1"/>
</dbReference>
<evidence type="ECO:0000256" key="6">
    <source>
        <dbReference type="ARBA" id="ARBA00023140"/>
    </source>
</evidence>
<evidence type="ECO:0000256" key="2">
    <source>
        <dbReference type="ARBA" id="ARBA00004685"/>
    </source>
</evidence>